<dbReference type="SUPFAM" id="SSF53756">
    <property type="entry name" value="UDP-Glycosyltransferase/glycogen phosphorylase"/>
    <property type="match status" value="1"/>
</dbReference>
<gene>
    <name evidence="6" type="ORF">D1832_07600</name>
</gene>
<evidence type="ECO:0000259" key="5">
    <source>
        <dbReference type="Pfam" id="PF13439"/>
    </source>
</evidence>
<feature type="domain" description="Glycosyltransferase subfamily 4-like N-terminal" evidence="5">
    <location>
        <begin position="30"/>
        <end position="194"/>
    </location>
</feature>
<protein>
    <recommendedName>
        <fullName evidence="1">D-inositol 3-phosphate glycosyltransferase</fullName>
    </recommendedName>
</protein>
<dbReference type="AlphaFoldDB" id="A0A417Z5R8"/>
<sequence length="387" mass="42124">MWSSCAILAHDRLSSVKIALVSDCYLPRLGGIEVQVHDLAQRLVAQGHEVVAYTVTPAHAEQYSGLEIIDGIHVHRFALGLPYDVALNPMAISQLRVAITNGGFDVVHAHIGVISPFSMDAVRMTLGMGIPTAVTWHSVMSWAGPLLRPLGFIKRWAADGAALSAVSRVAARPVASMAGAGHEVVVLPNGIDTDVWTPGGPRIGDEVRVISAMRLARRKRPLEFFKVMKAVHREAPNVRLEIAGEGELRAKLVRAVDLADAHEWVSLPGRMTRAQLHERYLDSDLYVAPARLEAFGIAALEARSSGLPVLAPTSSGVCEFVENEVNGLLVDGDEGLVAGLTRLALDRDLRESMAHTNRTVRPKQAWPEVVRLAEDEYARAADLQRRR</sequence>
<evidence type="ECO:0000256" key="2">
    <source>
        <dbReference type="ARBA" id="ARBA00022676"/>
    </source>
</evidence>
<evidence type="ECO:0000313" key="7">
    <source>
        <dbReference type="Proteomes" id="UP000285376"/>
    </source>
</evidence>
<keyword evidence="2" id="KW-0328">Glycosyltransferase</keyword>
<proteinExistence type="predicted"/>
<comment type="caution">
    <text evidence="6">The sequence shown here is derived from an EMBL/GenBank/DDBJ whole genome shotgun (WGS) entry which is preliminary data.</text>
</comment>
<organism evidence="6 7">
    <name type="scientific">Dermacoccus abyssi</name>
    <dbReference type="NCBI Taxonomy" id="322596"/>
    <lineage>
        <taxon>Bacteria</taxon>
        <taxon>Bacillati</taxon>
        <taxon>Actinomycetota</taxon>
        <taxon>Actinomycetes</taxon>
        <taxon>Micrococcales</taxon>
        <taxon>Dermacoccaceae</taxon>
        <taxon>Dermacoccus</taxon>
    </lineage>
</organism>
<dbReference type="EMBL" id="QWLM01000007">
    <property type="protein sequence ID" value="RHW45857.1"/>
    <property type="molecule type" value="Genomic_DNA"/>
</dbReference>
<keyword evidence="3 6" id="KW-0808">Transferase</keyword>
<dbReference type="Pfam" id="PF13439">
    <property type="entry name" value="Glyco_transf_4"/>
    <property type="match status" value="1"/>
</dbReference>
<evidence type="ECO:0000256" key="1">
    <source>
        <dbReference type="ARBA" id="ARBA00021292"/>
    </source>
</evidence>
<dbReference type="Proteomes" id="UP000285376">
    <property type="component" value="Unassembled WGS sequence"/>
</dbReference>
<evidence type="ECO:0000313" key="6">
    <source>
        <dbReference type="EMBL" id="RHW45857.1"/>
    </source>
</evidence>
<dbReference type="GO" id="GO:0016758">
    <property type="term" value="F:hexosyltransferase activity"/>
    <property type="evidence" value="ECO:0007669"/>
    <property type="project" value="TreeGrafter"/>
</dbReference>
<dbReference type="GO" id="GO:1901137">
    <property type="term" value="P:carbohydrate derivative biosynthetic process"/>
    <property type="evidence" value="ECO:0007669"/>
    <property type="project" value="UniProtKB-ARBA"/>
</dbReference>
<feature type="domain" description="Glycosyl transferase family 1" evidence="4">
    <location>
        <begin position="204"/>
        <end position="358"/>
    </location>
</feature>
<dbReference type="PANTHER" id="PTHR45947:SF3">
    <property type="entry name" value="SULFOQUINOVOSYL TRANSFERASE SQD2"/>
    <property type="match status" value="1"/>
</dbReference>
<dbReference type="Pfam" id="PF00534">
    <property type="entry name" value="Glycos_transf_1"/>
    <property type="match status" value="1"/>
</dbReference>
<dbReference type="Gene3D" id="3.40.50.2000">
    <property type="entry name" value="Glycogen Phosphorylase B"/>
    <property type="match status" value="2"/>
</dbReference>
<name>A0A417Z5R8_9MICO</name>
<dbReference type="InterPro" id="IPR050194">
    <property type="entry name" value="Glycosyltransferase_grp1"/>
</dbReference>
<dbReference type="PANTHER" id="PTHR45947">
    <property type="entry name" value="SULFOQUINOVOSYL TRANSFERASE SQD2"/>
    <property type="match status" value="1"/>
</dbReference>
<accession>A0A417Z5R8</accession>
<evidence type="ECO:0000259" key="4">
    <source>
        <dbReference type="Pfam" id="PF00534"/>
    </source>
</evidence>
<dbReference type="InterPro" id="IPR001296">
    <property type="entry name" value="Glyco_trans_1"/>
</dbReference>
<reference evidence="6 7" key="1">
    <citation type="submission" date="2018-08" db="EMBL/GenBank/DDBJ databases">
        <title>Whole genome sequence analysis of Dermacoccus abyssi bacteria isolated from Deep Mariana trench Micromonospora spp reveals genes involved in the environmental adaptation and production of secondary metabolites.</title>
        <authorList>
            <person name="Abdel-Mageed W.M."/>
            <person name="Lehri B."/>
            <person name="Nouioui I."/>
            <person name="Goodfellow I."/>
            <person name="Jaspars M."/>
            <person name="Karlyshev A."/>
        </authorList>
    </citation>
    <scope>NUCLEOTIDE SEQUENCE [LARGE SCALE GENOMIC DNA]</scope>
    <source>
        <strain evidence="6 7">MT1.1</strain>
    </source>
</reference>
<dbReference type="CDD" id="cd03801">
    <property type="entry name" value="GT4_PimA-like"/>
    <property type="match status" value="1"/>
</dbReference>
<dbReference type="InterPro" id="IPR028098">
    <property type="entry name" value="Glyco_trans_4-like_N"/>
</dbReference>
<evidence type="ECO:0000256" key="3">
    <source>
        <dbReference type="ARBA" id="ARBA00022679"/>
    </source>
</evidence>